<gene>
    <name evidence="2" type="ordered locus">LLO_1578</name>
</gene>
<dbReference type="eggNOG" id="ENOG5030EB8">
    <property type="taxonomic scope" value="Bacteria"/>
</dbReference>
<organism evidence="2 3">
    <name type="scientific">Legionella longbeachae serogroup 1 (strain NSW150)</name>
    <dbReference type="NCBI Taxonomy" id="661367"/>
    <lineage>
        <taxon>Bacteria</taxon>
        <taxon>Pseudomonadati</taxon>
        <taxon>Pseudomonadota</taxon>
        <taxon>Gammaproteobacteria</taxon>
        <taxon>Legionellales</taxon>
        <taxon>Legionellaceae</taxon>
        <taxon>Legionella</taxon>
    </lineage>
</organism>
<dbReference type="AlphaFoldDB" id="D3HSQ8"/>
<dbReference type="Gene3D" id="3.90.550.20">
    <property type="match status" value="1"/>
</dbReference>
<reference evidence="2 3" key="1">
    <citation type="journal article" date="2010" name="PLoS Genet.">
        <title>Analysis of the Legionella longbeachae genome and transcriptome uncovers unique strategies to cause Legionnaires' disease.</title>
        <authorList>
            <person name="Cazalet C."/>
            <person name="Gomez-Valero L."/>
            <person name="Rusniok C."/>
            <person name="Lomma M."/>
            <person name="Dervins-Ravault D."/>
            <person name="Newton H."/>
            <person name="Sansom F."/>
            <person name="Jarraud S."/>
            <person name="Zidane N."/>
            <person name="Ma L."/>
            <person name="Bouchier C."/>
            <person name="Etienne J."/>
            <person name="Hartland E."/>
            <person name="Buchrieser C."/>
        </authorList>
    </citation>
    <scope>NUCLEOTIDE SEQUENCE [LARGE SCALE GENOMIC DNA]</scope>
    <source>
        <strain evidence="2 3">NSW150</strain>
    </source>
</reference>
<proteinExistence type="predicted"/>
<evidence type="ECO:0000259" key="1">
    <source>
        <dbReference type="Pfam" id="PF16849"/>
    </source>
</evidence>
<protein>
    <recommendedName>
        <fullName evidence="1">Lgt1 glycosyltransferase domain-containing protein</fullName>
    </recommendedName>
</protein>
<dbReference type="STRING" id="661367.LLO_1578"/>
<dbReference type="Pfam" id="PF16849">
    <property type="entry name" value="Glyco_transf_88"/>
    <property type="match status" value="1"/>
</dbReference>
<dbReference type="InterPro" id="IPR031757">
    <property type="entry name" value="Lgt1_Glycosyltransf"/>
</dbReference>
<dbReference type="KEGG" id="llo:LLO_1578"/>
<dbReference type="Proteomes" id="UP000001060">
    <property type="component" value="Chromosome"/>
</dbReference>
<feature type="domain" description="Lgt1 glycosyltransferase" evidence="1">
    <location>
        <begin position="11"/>
        <end position="151"/>
    </location>
</feature>
<keyword evidence="3" id="KW-1185">Reference proteome</keyword>
<dbReference type="HOGENOM" id="CLU_749631_0_0_6"/>
<name>D3HSQ8_LEGLN</name>
<dbReference type="EMBL" id="FN650140">
    <property type="protein sequence ID" value="CBJ11947.1"/>
    <property type="molecule type" value="Genomic_DNA"/>
</dbReference>
<evidence type="ECO:0000313" key="3">
    <source>
        <dbReference type="Proteomes" id="UP000001060"/>
    </source>
</evidence>
<evidence type="ECO:0000313" key="2">
    <source>
        <dbReference type="EMBL" id="CBJ11947.1"/>
    </source>
</evidence>
<sequence>MFKMPEEIKPNFKASDNDWVKIWFSTDPSQFMKKEMSDQFLELAIFNEGKRFVLVYSSTILDKQGKRQLQEMQDSIPELQDQISYLDIDSEEFISALKDYEKELYSCAKAELANLSTGGNAAAASDIVRILSPCFTQGHYTDFDVPLDFSEFPSSPEGERSIVNSVLIPMRGGKYCNDVIVVAKSATEEQLAFITAIQRKIVKAYQGDGLERISNNISHKIALDAPEEVEQLKQMIQTANTTGTNPNPLIALRSAIKTKLNTSSSPASSAFWQQAYMRSVMNTTGPGVYEQVHKRDSQAAAHVAPLGEFGFIARSQVNGQANSSSWVPAQPTSFPLKAECDPQKIAHDMRQAFQEMKAQPPEAKYSGPT</sequence>
<dbReference type="CAZy" id="GT88">
    <property type="family name" value="Glycosyltransferase Family 88"/>
</dbReference>
<accession>D3HSQ8</accession>